<keyword evidence="1" id="KW-0560">Oxidoreductase</keyword>
<dbReference type="EMBL" id="KV454216">
    <property type="protein sequence ID" value="ODQ56692.1"/>
    <property type="molecule type" value="Genomic_DNA"/>
</dbReference>
<dbReference type="PANTHER" id="PTHR10366:SF564">
    <property type="entry name" value="STEROL-4-ALPHA-CARBOXYLATE 3-DEHYDROGENASE, DECARBOXYLATING"/>
    <property type="match status" value="1"/>
</dbReference>
<organism evidence="4 5">
    <name type="scientific">Wickerhamomyces anomalus (strain ATCC 58044 / CBS 1984 / NCYC 433 / NRRL Y-366-8)</name>
    <name type="common">Yeast</name>
    <name type="synonym">Hansenula anomala</name>
    <dbReference type="NCBI Taxonomy" id="683960"/>
    <lineage>
        <taxon>Eukaryota</taxon>
        <taxon>Fungi</taxon>
        <taxon>Dikarya</taxon>
        <taxon>Ascomycota</taxon>
        <taxon>Saccharomycotina</taxon>
        <taxon>Saccharomycetes</taxon>
        <taxon>Phaffomycetales</taxon>
        <taxon>Wickerhamomycetaceae</taxon>
        <taxon>Wickerhamomyces</taxon>
    </lineage>
</organism>
<dbReference type="InterPro" id="IPR001509">
    <property type="entry name" value="Epimerase_deHydtase"/>
</dbReference>
<reference evidence="4 5" key="1">
    <citation type="journal article" date="2016" name="Proc. Natl. Acad. Sci. U.S.A.">
        <title>Comparative genomics of biotechnologically important yeasts.</title>
        <authorList>
            <person name="Riley R."/>
            <person name="Haridas S."/>
            <person name="Wolfe K.H."/>
            <person name="Lopes M.R."/>
            <person name="Hittinger C.T."/>
            <person name="Goeker M."/>
            <person name="Salamov A.A."/>
            <person name="Wisecaver J.H."/>
            <person name="Long T.M."/>
            <person name="Calvey C.H."/>
            <person name="Aerts A.L."/>
            <person name="Barry K.W."/>
            <person name="Choi C."/>
            <person name="Clum A."/>
            <person name="Coughlan A.Y."/>
            <person name="Deshpande S."/>
            <person name="Douglass A.P."/>
            <person name="Hanson S.J."/>
            <person name="Klenk H.-P."/>
            <person name="LaButti K.M."/>
            <person name="Lapidus A."/>
            <person name="Lindquist E.A."/>
            <person name="Lipzen A.M."/>
            <person name="Meier-Kolthoff J.P."/>
            <person name="Ohm R.A."/>
            <person name="Otillar R.P."/>
            <person name="Pangilinan J.L."/>
            <person name="Peng Y."/>
            <person name="Rokas A."/>
            <person name="Rosa C.A."/>
            <person name="Scheuner C."/>
            <person name="Sibirny A.A."/>
            <person name="Slot J.C."/>
            <person name="Stielow J.B."/>
            <person name="Sun H."/>
            <person name="Kurtzman C.P."/>
            <person name="Blackwell M."/>
            <person name="Grigoriev I.V."/>
            <person name="Jeffries T.W."/>
        </authorList>
    </citation>
    <scope>NUCLEOTIDE SEQUENCE [LARGE SCALE GENOMIC DNA]</scope>
    <source>
        <strain evidence="5">ATCC 58044 / CBS 1984 / NCYC 433 / NRRL Y-366-8</strain>
    </source>
</reference>
<protein>
    <recommendedName>
        <fullName evidence="3">NAD-dependent epimerase/dehydratase domain-containing protein</fullName>
    </recommendedName>
</protein>
<evidence type="ECO:0000256" key="1">
    <source>
        <dbReference type="ARBA" id="ARBA00023002"/>
    </source>
</evidence>
<dbReference type="InterPro" id="IPR036291">
    <property type="entry name" value="NAD(P)-bd_dom_sf"/>
</dbReference>
<evidence type="ECO:0000313" key="5">
    <source>
        <dbReference type="Proteomes" id="UP000094112"/>
    </source>
</evidence>
<dbReference type="Proteomes" id="UP000094112">
    <property type="component" value="Unassembled WGS sequence"/>
</dbReference>
<dbReference type="OrthoDB" id="2735536at2759"/>
<dbReference type="AlphaFoldDB" id="A0A1E3NVG6"/>
<comment type="similarity">
    <text evidence="2">Belongs to the NAD(P)-dependent epimerase/dehydratase family. Dihydroflavonol-4-reductase subfamily.</text>
</comment>
<dbReference type="CDD" id="cd05227">
    <property type="entry name" value="AR_SDR_e"/>
    <property type="match status" value="1"/>
</dbReference>
<evidence type="ECO:0000313" key="4">
    <source>
        <dbReference type="EMBL" id="ODQ56692.1"/>
    </source>
</evidence>
<keyword evidence="5" id="KW-1185">Reference proteome</keyword>
<evidence type="ECO:0000259" key="3">
    <source>
        <dbReference type="Pfam" id="PF01370"/>
    </source>
</evidence>
<dbReference type="InterPro" id="IPR050425">
    <property type="entry name" value="NAD(P)_dehydrat-like"/>
</dbReference>
<dbReference type="Pfam" id="PF01370">
    <property type="entry name" value="Epimerase"/>
    <property type="match status" value="1"/>
</dbReference>
<dbReference type="GeneID" id="30199754"/>
<dbReference type="PANTHER" id="PTHR10366">
    <property type="entry name" value="NAD DEPENDENT EPIMERASE/DEHYDRATASE"/>
    <property type="match status" value="1"/>
</dbReference>
<accession>A0A1E3NVG6</accession>
<dbReference type="GO" id="GO:0016616">
    <property type="term" value="F:oxidoreductase activity, acting on the CH-OH group of donors, NAD or NADP as acceptor"/>
    <property type="evidence" value="ECO:0007669"/>
    <property type="project" value="TreeGrafter"/>
</dbReference>
<evidence type="ECO:0000256" key="2">
    <source>
        <dbReference type="ARBA" id="ARBA00023445"/>
    </source>
</evidence>
<dbReference type="FunFam" id="3.40.50.720:FF:000191">
    <property type="entry name" value="Methylglyoxal reductase (NADPH-dependent)"/>
    <property type="match status" value="1"/>
</dbReference>
<proteinExistence type="inferred from homology"/>
<dbReference type="RefSeq" id="XP_019035899.1">
    <property type="nucleotide sequence ID" value="XM_019182508.1"/>
</dbReference>
<dbReference type="SUPFAM" id="SSF51735">
    <property type="entry name" value="NAD(P)-binding Rossmann-fold domains"/>
    <property type="match status" value="1"/>
</dbReference>
<dbReference type="Gene3D" id="3.40.50.720">
    <property type="entry name" value="NAD(P)-binding Rossmann-like Domain"/>
    <property type="match status" value="1"/>
</dbReference>
<dbReference type="STRING" id="683960.A0A1E3NVG6"/>
<name>A0A1E3NVG6_WICAA</name>
<gene>
    <name evidence="4" type="ORF">WICANDRAFT_37057</name>
</gene>
<sequence>MSGKTVLLTGASGFIALHITDELLRKGYKVIGTVRSQSKADKITKQFKELYPNGELSFEIVEDIAAEGAFNETLQKHPEITEVLHTASPFSFGLNKDLKEAYWIPATQGTKNILTAIKDFAPQVKHVVVTSSFAAIVDIAKLLSDKSFVHTEETWNPITWDQVKNEVDAYFASKKLAEELARNFVKEQSPNFTLTTVNPPYVLGPQKFEEALVNPTLNTSAEYVNKLLAIKPDNEEFQSQPSGLAVDVRDVAKLHVLPLENEKLAGARLFPTNGAFIGQSILDIIHKNFPELDGKVGKGKSEGVEEYLANNSAKYNVSKTKEITGIEEFIPLEKTIVDSVAQILAYKKAHN</sequence>
<feature type="domain" description="NAD-dependent epimerase/dehydratase" evidence="3">
    <location>
        <begin position="6"/>
        <end position="261"/>
    </location>
</feature>